<dbReference type="KEGG" id="dfa:DFA_09078"/>
<reference evidence="2" key="1">
    <citation type="journal article" date="2011" name="Genome Res.">
        <title>Phylogeny-wide analysis of social amoeba genomes highlights ancient origins for complex intercellular communication.</title>
        <authorList>
            <person name="Heidel A.J."/>
            <person name="Lawal H.M."/>
            <person name="Felder M."/>
            <person name="Schilde C."/>
            <person name="Helps N.R."/>
            <person name="Tunggal B."/>
            <person name="Rivero F."/>
            <person name="John U."/>
            <person name="Schleicher M."/>
            <person name="Eichinger L."/>
            <person name="Platzer M."/>
            <person name="Noegel A.A."/>
            <person name="Schaap P."/>
            <person name="Gloeckner G."/>
        </authorList>
    </citation>
    <scope>NUCLEOTIDE SEQUENCE [LARGE SCALE GENOMIC DNA]</scope>
    <source>
        <strain evidence="2">SH3</strain>
    </source>
</reference>
<accession>F4Q6M4</accession>
<proteinExistence type="predicted"/>
<evidence type="ECO:0000313" key="1">
    <source>
        <dbReference type="EMBL" id="EGG16534.1"/>
    </source>
</evidence>
<protein>
    <submittedName>
        <fullName evidence="1">Uncharacterized protein</fullName>
    </submittedName>
</protein>
<dbReference type="RefSeq" id="XP_004354934.1">
    <property type="nucleotide sequence ID" value="XM_004354882.1"/>
</dbReference>
<dbReference type="EMBL" id="GL883023">
    <property type="protein sequence ID" value="EGG16534.1"/>
    <property type="molecule type" value="Genomic_DNA"/>
</dbReference>
<sequence length="481" mass="56357">MYKHSNEKDGKKCVTQLRARMRSPKIMELLVTKEGCIVLAEMFSDSNPMDEEDWNIFLDEIKTKYPILNYFTDHNIKGLIKFKLFPNGISMDSKDKDYLVSLFEQFTDIMIIADHFRRYKNGILIGPRTIKNMYHIYKFPHTEWTEQETVAFNKIINRLDTLTFPSFQSISNELKNQGINRSSNQVMRKYFSIFKPIQVAEMVEGKVEQLQKLVEEDRARNGLVGWSNIITSLGLPLRMRQALIQYYPRIDPAYSTKGYPFDEELGMSNGERVLIDGIYTKYRDTCENLVISIQFLESRYKYLSSQLVLEGRVGLLRKELESLDSMKKYLINVSSMDEDDILILNSKKIFGCPKFPDLIIRIQSLKMVIYIEIDEFQHTCEPCSDHFERMPIISDCGFKQKHGDTSIFLRFNPEKYSIERAAKESISELFQIIERNMGMFVGLGRYVAYSHFTSQRFQSYLIREKLGSFVDSTANIKFYRL</sequence>
<organism evidence="1 2">
    <name type="scientific">Cavenderia fasciculata</name>
    <name type="common">Slime mold</name>
    <name type="synonym">Dictyostelium fasciculatum</name>
    <dbReference type="NCBI Taxonomy" id="261658"/>
    <lineage>
        <taxon>Eukaryota</taxon>
        <taxon>Amoebozoa</taxon>
        <taxon>Evosea</taxon>
        <taxon>Eumycetozoa</taxon>
        <taxon>Dictyostelia</taxon>
        <taxon>Acytosteliales</taxon>
        <taxon>Cavenderiaceae</taxon>
        <taxon>Cavenderia</taxon>
    </lineage>
</organism>
<keyword evidence="2" id="KW-1185">Reference proteome</keyword>
<dbReference type="AlphaFoldDB" id="F4Q6M4"/>
<dbReference type="GeneID" id="14868606"/>
<evidence type="ECO:0000313" key="2">
    <source>
        <dbReference type="Proteomes" id="UP000007797"/>
    </source>
</evidence>
<name>F4Q6M4_CACFS</name>
<dbReference type="Proteomes" id="UP000007797">
    <property type="component" value="Unassembled WGS sequence"/>
</dbReference>
<gene>
    <name evidence="1" type="ORF">DFA_09078</name>
</gene>